<dbReference type="InterPro" id="IPR050316">
    <property type="entry name" value="Tyrosinase/Hemocyanin"/>
</dbReference>
<organism evidence="5 6">
    <name type="scientific">Xylaria multiplex</name>
    <dbReference type="NCBI Taxonomy" id="323545"/>
    <lineage>
        <taxon>Eukaryota</taxon>
        <taxon>Fungi</taxon>
        <taxon>Dikarya</taxon>
        <taxon>Ascomycota</taxon>
        <taxon>Pezizomycotina</taxon>
        <taxon>Sordariomycetes</taxon>
        <taxon>Xylariomycetidae</taxon>
        <taxon>Xylariales</taxon>
        <taxon>Xylariaceae</taxon>
        <taxon>Xylaria</taxon>
    </lineage>
</organism>
<evidence type="ECO:0000313" key="6">
    <source>
        <dbReference type="Proteomes" id="UP000481858"/>
    </source>
</evidence>
<evidence type="ECO:0000259" key="4">
    <source>
        <dbReference type="PROSITE" id="PS00498"/>
    </source>
</evidence>
<feature type="domain" description="Tyrosinase copper-binding" evidence="4">
    <location>
        <begin position="695"/>
        <end position="706"/>
    </location>
</feature>
<dbReference type="GO" id="GO:0046872">
    <property type="term" value="F:metal ion binding"/>
    <property type="evidence" value="ECO:0007669"/>
    <property type="project" value="UniProtKB-KW"/>
</dbReference>
<dbReference type="SUPFAM" id="SSF48056">
    <property type="entry name" value="Di-copper centre-containing domain"/>
    <property type="match status" value="1"/>
</dbReference>
<dbReference type="AlphaFoldDB" id="A0A7C8MWQ0"/>
<evidence type="ECO:0000256" key="3">
    <source>
        <dbReference type="SAM" id="Phobius"/>
    </source>
</evidence>
<dbReference type="Proteomes" id="UP000481858">
    <property type="component" value="Unassembled WGS sequence"/>
</dbReference>
<dbReference type="GO" id="GO:0016491">
    <property type="term" value="F:oxidoreductase activity"/>
    <property type="evidence" value="ECO:0007669"/>
    <property type="project" value="UniProtKB-KW"/>
</dbReference>
<dbReference type="PRINTS" id="PR00092">
    <property type="entry name" value="TYROSINASE"/>
</dbReference>
<evidence type="ECO:0000256" key="2">
    <source>
        <dbReference type="ARBA" id="ARBA00023002"/>
    </source>
</evidence>
<dbReference type="OrthoDB" id="6132182at2759"/>
<dbReference type="PANTHER" id="PTHR11474">
    <property type="entry name" value="TYROSINASE FAMILY MEMBER"/>
    <property type="match status" value="1"/>
</dbReference>
<keyword evidence="2" id="KW-0560">Oxidoreductase</keyword>
<proteinExistence type="predicted"/>
<keyword evidence="6" id="KW-1185">Reference proteome</keyword>
<gene>
    <name evidence="5" type="ORF">GQX73_g2217</name>
</gene>
<dbReference type="SUPFAM" id="SSF89372">
    <property type="entry name" value="Fucose-specific lectin"/>
    <property type="match status" value="1"/>
</dbReference>
<dbReference type="PROSITE" id="PS00498">
    <property type="entry name" value="TYROSINASE_2"/>
    <property type="match status" value="1"/>
</dbReference>
<dbReference type="Gene3D" id="2.120.10.70">
    <property type="entry name" value="Fucose-specific lectin"/>
    <property type="match status" value="1"/>
</dbReference>
<keyword evidence="3" id="KW-0472">Membrane</keyword>
<evidence type="ECO:0000256" key="1">
    <source>
        <dbReference type="ARBA" id="ARBA00022723"/>
    </source>
</evidence>
<reference evidence="5 6" key="1">
    <citation type="submission" date="2019-12" db="EMBL/GenBank/DDBJ databases">
        <title>Draft genome sequence of the ascomycete Xylaria multiplex DSM 110363.</title>
        <authorList>
            <person name="Buettner E."/>
            <person name="Kellner H."/>
        </authorList>
    </citation>
    <scope>NUCLEOTIDE SEQUENCE [LARGE SCALE GENOMIC DNA]</scope>
    <source>
        <strain evidence="5 6">DSM 110363</strain>
    </source>
</reference>
<dbReference type="Gene3D" id="1.10.1280.10">
    <property type="entry name" value="Di-copper center containing domain from catechol oxidase"/>
    <property type="match status" value="1"/>
</dbReference>
<keyword evidence="3" id="KW-0812">Transmembrane</keyword>
<feature type="transmembrane region" description="Helical" evidence="3">
    <location>
        <begin position="402"/>
        <end position="422"/>
    </location>
</feature>
<dbReference type="InterPro" id="IPR002227">
    <property type="entry name" value="Tyrosinase_Cu-bd"/>
</dbReference>
<dbReference type="InParanoid" id="A0A7C8MWQ0"/>
<evidence type="ECO:0000313" key="5">
    <source>
        <dbReference type="EMBL" id="KAF2971331.1"/>
    </source>
</evidence>
<protein>
    <recommendedName>
        <fullName evidence="4">Tyrosinase copper-binding domain-containing protein</fullName>
    </recommendedName>
</protein>
<keyword evidence="1" id="KW-0479">Metal-binding</keyword>
<sequence>MERPHDLEIPSGRGDAIDGYGRLDKSTLVPVVDNSDSAIPEAVPWEYGKNEMPIARKDIRAANFGPIGEKKMRLGVDPSITPAAQPNTYVGATSKLSATNWTNPVDGTTHRFVFFQDPFNSMIVRRWNSTSGLWTTNNLTDIFSRTKNPVNVLTPSTPLASVSSSWFDRNELHIYYVAPDDVMTGAAIIDLVNKPDTWVYDDLGGATLTTFPGSQIAASWQRGYTSDSMGWWALAWQDKKNGAVRLANGTDFRNNKLAIPSVETAHGTSLALIPELYYNNNVNRLTMVSESLLSPTKGVIKKFTYQDLWYSDGRWLSKRNIPPPTDGVQFSLMRFDNWTLIYLLVLLPNGTITGEYFANGFKEVPTVTFADGPSDLNFTAIAGTEEASQPITTKTLSLTFDLVAWNMYISTFALGFFATLVATAPPFDSKQSVECTEQNALKRREWSALTENERKEYVSAMECLMKKPSRYAPGELPASDNYYTDFAAHHISVALNIHMSGIFLSAHRELLYLMEKSLHEKCGYSLDMGLPYWDWPEYLNKPLNESTLFDGSSSSLGGDGEHVQNQSAYVIGPEEAQKVKPVLKEGDTLPLGSGGGCVVEGPFANRTVYLGPFPITYSRAGLPEDWKEPNPHCFNRELSSTTLELLSNADAVKNLLDSTDITQFQARLNPIHRGGHLGVGGIGGQMADFFASPLDPAFWLHHAQIDRLWAIFQDQDPAERRYSYNGTGTFQNPAGTPEVTNSTVVPFGILGNDVTLEEVANPMEGRYCYRYV</sequence>
<name>A0A7C8MWQ0_9PEZI</name>
<dbReference type="InterPro" id="IPR008922">
    <property type="entry name" value="Di-copper_centre_dom_sf"/>
</dbReference>
<accession>A0A7C8MWQ0</accession>
<dbReference type="Pfam" id="PF00264">
    <property type="entry name" value="Tyrosinase"/>
    <property type="match status" value="1"/>
</dbReference>
<comment type="caution">
    <text evidence="5">The sequence shown here is derived from an EMBL/GenBank/DDBJ whole genome shotgun (WGS) entry which is preliminary data.</text>
</comment>
<keyword evidence="3" id="KW-1133">Transmembrane helix</keyword>
<dbReference type="PANTHER" id="PTHR11474:SF125">
    <property type="entry name" value="N-ACETYL-6-HYDROXYTRYPTOPHAN OXIDASE IVOB-RELATED"/>
    <property type="match status" value="1"/>
</dbReference>
<dbReference type="EMBL" id="WUBL01000014">
    <property type="protein sequence ID" value="KAF2971331.1"/>
    <property type="molecule type" value="Genomic_DNA"/>
</dbReference>